<reference evidence="5 6" key="1">
    <citation type="journal article" date="2013" name="Genome Announc.">
        <title>Draft Genome Sequence of Sphingobium quisquiliarum Strain P25T, a Novel Hexachlorocyclohexane (HCH)-Degrading Bacterium Isolated from an HCH Dumpsite.</title>
        <authorList>
            <person name="Kumar Singh A."/>
            <person name="Sangwan N."/>
            <person name="Sharma A."/>
            <person name="Gupta V."/>
            <person name="Khurana J.P."/>
            <person name="Lal R."/>
        </authorList>
    </citation>
    <scope>NUCLEOTIDE SEQUENCE [LARGE SCALE GENOMIC DNA]</scope>
    <source>
        <strain evidence="5 6">P25</strain>
    </source>
</reference>
<dbReference type="CDD" id="cd00038">
    <property type="entry name" value="CAP_ED"/>
    <property type="match status" value="1"/>
</dbReference>
<dbReference type="Pfam" id="PF00027">
    <property type="entry name" value="cNMP_binding"/>
    <property type="match status" value="1"/>
</dbReference>
<dbReference type="Proteomes" id="UP000015525">
    <property type="component" value="Unassembled WGS sequence"/>
</dbReference>
<dbReference type="Gene3D" id="2.60.120.10">
    <property type="entry name" value="Jelly Rolls"/>
    <property type="match status" value="1"/>
</dbReference>
<gene>
    <name evidence="5" type="ORF">L288_09390</name>
</gene>
<keyword evidence="3" id="KW-0804">Transcription</keyword>
<protein>
    <recommendedName>
        <fullName evidence="4">HTH crp-type domain-containing protein</fullName>
    </recommendedName>
</protein>
<dbReference type="SMART" id="SM00419">
    <property type="entry name" value="HTH_CRP"/>
    <property type="match status" value="1"/>
</dbReference>
<dbReference type="InterPro" id="IPR036390">
    <property type="entry name" value="WH_DNA-bd_sf"/>
</dbReference>
<dbReference type="AlphaFoldDB" id="T0H6V8"/>
<name>T0H6V8_9SPHN</name>
<dbReference type="GO" id="GO:0003677">
    <property type="term" value="F:DNA binding"/>
    <property type="evidence" value="ECO:0007669"/>
    <property type="project" value="UniProtKB-KW"/>
</dbReference>
<proteinExistence type="predicted"/>
<dbReference type="PATRIC" id="fig|1329909.3.peg.1815"/>
<feature type="domain" description="HTH crp-type" evidence="4">
    <location>
        <begin position="141"/>
        <end position="215"/>
    </location>
</feature>
<dbReference type="Gene3D" id="1.10.10.10">
    <property type="entry name" value="Winged helix-like DNA-binding domain superfamily/Winged helix DNA-binding domain"/>
    <property type="match status" value="1"/>
</dbReference>
<evidence type="ECO:0000313" key="5">
    <source>
        <dbReference type="EMBL" id="EQB07813.1"/>
    </source>
</evidence>
<dbReference type="SUPFAM" id="SSF51206">
    <property type="entry name" value="cAMP-binding domain-like"/>
    <property type="match status" value="1"/>
</dbReference>
<dbReference type="PROSITE" id="PS51063">
    <property type="entry name" value="HTH_CRP_2"/>
    <property type="match status" value="1"/>
</dbReference>
<dbReference type="EMBL" id="ATHO01000076">
    <property type="protein sequence ID" value="EQB07813.1"/>
    <property type="molecule type" value="Genomic_DNA"/>
</dbReference>
<dbReference type="InterPro" id="IPR014710">
    <property type="entry name" value="RmlC-like_jellyroll"/>
</dbReference>
<dbReference type="InterPro" id="IPR036388">
    <property type="entry name" value="WH-like_DNA-bd_sf"/>
</dbReference>
<evidence type="ECO:0000313" key="6">
    <source>
        <dbReference type="Proteomes" id="UP000015525"/>
    </source>
</evidence>
<organism evidence="5 6">
    <name type="scientific">Sphingobium quisquiliarum P25</name>
    <dbReference type="NCBI Taxonomy" id="1329909"/>
    <lineage>
        <taxon>Bacteria</taxon>
        <taxon>Pseudomonadati</taxon>
        <taxon>Pseudomonadota</taxon>
        <taxon>Alphaproteobacteria</taxon>
        <taxon>Sphingomonadales</taxon>
        <taxon>Sphingomonadaceae</taxon>
        <taxon>Sphingobium</taxon>
    </lineage>
</organism>
<keyword evidence="2" id="KW-0238">DNA-binding</keyword>
<keyword evidence="6" id="KW-1185">Reference proteome</keyword>
<sequence>MLRKLSKRTALSNIEREALLSLPSRSAAFDRGAYMVREGDKVETCYALVNGFAYRQKMAGSGARQILSIHLRGDMVDLQNSLLDVADHSVQALTRVEAVSIPRKAVIDLAAEHPNIARALWRDTLIDGSIFREWMLNIGQRDAHQRIAHLFCELAVRQEAADMCEGPNFAWPMTQEQIGDATGLTSVHVNRTVQRMRGEGLINTANQTVTIEDWPALQAAADFSRAYLHLPEARAEGR</sequence>
<comment type="caution">
    <text evidence="5">The sequence shown here is derived from an EMBL/GenBank/DDBJ whole genome shotgun (WGS) entry which is preliminary data.</text>
</comment>
<dbReference type="GO" id="GO:0006355">
    <property type="term" value="P:regulation of DNA-templated transcription"/>
    <property type="evidence" value="ECO:0007669"/>
    <property type="project" value="InterPro"/>
</dbReference>
<evidence type="ECO:0000256" key="2">
    <source>
        <dbReference type="ARBA" id="ARBA00023125"/>
    </source>
</evidence>
<dbReference type="Pfam" id="PF13545">
    <property type="entry name" value="HTH_Crp_2"/>
    <property type="match status" value="1"/>
</dbReference>
<dbReference type="InterPro" id="IPR000595">
    <property type="entry name" value="cNMP-bd_dom"/>
</dbReference>
<evidence type="ECO:0000256" key="3">
    <source>
        <dbReference type="ARBA" id="ARBA00023163"/>
    </source>
</evidence>
<keyword evidence="1" id="KW-0805">Transcription regulation</keyword>
<accession>T0H6V8</accession>
<evidence type="ECO:0000259" key="4">
    <source>
        <dbReference type="PROSITE" id="PS51063"/>
    </source>
</evidence>
<dbReference type="InterPro" id="IPR018490">
    <property type="entry name" value="cNMP-bd_dom_sf"/>
</dbReference>
<dbReference type="SUPFAM" id="SSF46785">
    <property type="entry name" value="Winged helix' DNA-binding domain"/>
    <property type="match status" value="1"/>
</dbReference>
<evidence type="ECO:0000256" key="1">
    <source>
        <dbReference type="ARBA" id="ARBA00023015"/>
    </source>
</evidence>
<dbReference type="InterPro" id="IPR012318">
    <property type="entry name" value="HTH_CRP"/>
</dbReference>